<evidence type="ECO:0000256" key="11">
    <source>
        <dbReference type="ARBA" id="ARBA00039382"/>
    </source>
</evidence>
<evidence type="ECO:0000256" key="10">
    <source>
        <dbReference type="ARBA" id="ARBA00025439"/>
    </source>
</evidence>
<feature type="transmembrane region" description="Helical" evidence="12">
    <location>
        <begin position="90"/>
        <end position="112"/>
    </location>
</feature>
<keyword evidence="8 12" id="KW-1133">Transmembrane helix</keyword>
<accession>A0A1A9EZS7</accession>
<keyword evidence="14" id="KW-1185">Reference proteome</keyword>
<keyword evidence="9 12" id="KW-0472">Membrane</keyword>
<comment type="similarity">
    <text evidence="2">Belongs to the binding-protein-dependent transport system permease family. AraH/RbsC subfamily.</text>
</comment>
<evidence type="ECO:0000256" key="9">
    <source>
        <dbReference type="ARBA" id="ARBA00023136"/>
    </source>
</evidence>
<name>A0A1A9EZS7_9GAMM</name>
<comment type="subcellular location">
    <subcellularLocation>
        <location evidence="1">Cell inner membrane</location>
        <topology evidence="1">Multi-pass membrane protein</topology>
    </subcellularLocation>
</comment>
<evidence type="ECO:0000256" key="6">
    <source>
        <dbReference type="ARBA" id="ARBA00022519"/>
    </source>
</evidence>
<proteinExistence type="inferred from homology"/>
<reference evidence="13 14" key="2">
    <citation type="journal article" date="2018" name="Int. J. Syst. Evol. Microbiol.">
        <title>Marinobacterium aestuarii sp. nov., a benzene-degrading marine bacterium isolated from estuary sediment.</title>
        <authorList>
            <person name="Bae S.S."/>
            <person name="Jung J."/>
            <person name="Chung D."/>
            <person name="Baek K."/>
        </authorList>
    </citation>
    <scope>NUCLEOTIDE SEQUENCE [LARGE SCALE GENOMIC DNA]</scope>
    <source>
        <strain evidence="13 14">ST58-10</strain>
    </source>
</reference>
<keyword evidence="4" id="KW-0813">Transport</keyword>
<feature type="transmembrane region" description="Helical" evidence="12">
    <location>
        <begin position="157"/>
        <end position="179"/>
    </location>
</feature>
<evidence type="ECO:0000256" key="1">
    <source>
        <dbReference type="ARBA" id="ARBA00004429"/>
    </source>
</evidence>
<dbReference type="STRING" id="1821621.A8C75_14545"/>
<dbReference type="KEGG" id="mars:A8C75_14545"/>
<dbReference type="InterPro" id="IPR001851">
    <property type="entry name" value="ABC_transp_permease"/>
</dbReference>
<keyword evidence="5" id="KW-1003">Cell membrane</keyword>
<protein>
    <recommendedName>
        <fullName evidence="11">Autoinducer 2 import system permease protein LsrC</fullName>
    </recommendedName>
</protein>
<dbReference type="GO" id="GO:0005886">
    <property type="term" value="C:plasma membrane"/>
    <property type="evidence" value="ECO:0007669"/>
    <property type="project" value="UniProtKB-SubCell"/>
</dbReference>
<dbReference type="CDD" id="cd06579">
    <property type="entry name" value="TM_PBP1_transp_AraH_like"/>
    <property type="match status" value="1"/>
</dbReference>
<dbReference type="PANTHER" id="PTHR32196">
    <property type="entry name" value="ABC TRANSPORTER PERMEASE PROTEIN YPHD-RELATED-RELATED"/>
    <property type="match status" value="1"/>
</dbReference>
<dbReference type="Proteomes" id="UP000078070">
    <property type="component" value="Chromosome"/>
</dbReference>
<evidence type="ECO:0000313" key="13">
    <source>
        <dbReference type="EMBL" id="ANG63574.1"/>
    </source>
</evidence>
<evidence type="ECO:0000256" key="5">
    <source>
        <dbReference type="ARBA" id="ARBA00022475"/>
    </source>
</evidence>
<organism evidence="13 14">
    <name type="scientific">Marinobacterium aestuarii</name>
    <dbReference type="NCBI Taxonomy" id="1821621"/>
    <lineage>
        <taxon>Bacteria</taxon>
        <taxon>Pseudomonadati</taxon>
        <taxon>Pseudomonadota</taxon>
        <taxon>Gammaproteobacteria</taxon>
        <taxon>Oceanospirillales</taxon>
        <taxon>Oceanospirillaceae</taxon>
        <taxon>Marinobacterium</taxon>
    </lineage>
</organism>
<comment type="function">
    <text evidence="10">Part of the ABC transporter complex LsrABCD involved in autoinducer 2 (AI-2) import. Probably responsible for the translocation of the substrate across the membrane.</text>
</comment>
<evidence type="ECO:0000256" key="8">
    <source>
        <dbReference type="ARBA" id="ARBA00022989"/>
    </source>
</evidence>
<feature type="transmembrane region" description="Helical" evidence="12">
    <location>
        <begin position="260"/>
        <end position="278"/>
    </location>
</feature>
<feature type="transmembrane region" description="Helical" evidence="12">
    <location>
        <begin position="66"/>
        <end position="84"/>
    </location>
</feature>
<feature type="transmembrane region" description="Helical" evidence="12">
    <location>
        <begin position="211"/>
        <end position="229"/>
    </location>
</feature>
<evidence type="ECO:0000256" key="3">
    <source>
        <dbReference type="ARBA" id="ARBA00011262"/>
    </source>
</evidence>
<sequence length="327" mass="34387">MKKMLQNREILLAVLILAMILLVGMITPDFLLPSNLLAVYNDTSILIILALGQMLVILTRCIDLSVAANLALTGMVVAMLNSAYPALPVPLLMAAGALLGLLLGIVNGALVWKLGIPAIVVTLGTMSIYRGLVFLLSDGAWVNAHEMSASFVSIPRATVLGLPVLAWVSVLVIVIMVHFTRQRRLGREIYAAGNNPTAAFYTGIQVGRLQFVAFSISGLLAGLCGYLWVSRYAVAYVDVAAGFELQVIAACVIGGVSIMGGIGTVQGCVLGALFLGVINNALPVLGVSPFWQMAISGAVIVIAVIANSRAERKVGRIILKKAALHAG</sequence>
<feature type="transmembrane region" description="Helical" evidence="12">
    <location>
        <begin position="119"/>
        <end position="137"/>
    </location>
</feature>
<gene>
    <name evidence="13" type="ORF">A8C75_14545</name>
</gene>
<dbReference type="RefSeq" id="WP_067383832.1">
    <property type="nucleotide sequence ID" value="NZ_CP015839.1"/>
</dbReference>
<comment type="subunit">
    <text evidence="3">The complex is composed of two ATP-binding proteins (LsrA), two transmembrane proteins (LsrC and LsrD) and a solute-binding protein (LsrB).</text>
</comment>
<evidence type="ECO:0000256" key="12">
    <source>
        <dbReference type="SAM" id="Phobius"/>
    </source>
</evidence>
<feature type="transmembrane region" description="Helical" evidence="12">
    <location>
        <begin position="290"/>
        <end position="310"/>
    </location>
</feature>
<dbReference type="Pfam" id="PF02653">
    <property type="entry name" value="BPD_transp_2"/>
    <property type="match status" value="1"/>
</dbReference>
<dbReference type="OrthoDB" id="5422926at2"/>
<evidence type="ECO:0000256" key="4">
    <source>
        <dbReference type="ARBA" id="ARBA00022448"/>
    </source>
</evidence>
<keyword evidence="6" id="KW-0997">Cell inner membrane</keyword>
<dbReference type="AlphaFoldDB" id="A0A1A9EZS7"/>
<reference evidence="14" key="1">
    <citation type="submission" date="2016-05" db="EMBL/GenBank/DDBJ databases">
        <authorList>
            <person name="Baek K."/>
            <person name="Yang S.-J."/>
        </authorList>
    </citation>
    <scope>NUCLEOTIDE SEQUENCE [LARGE SCALE GENOMIC DNA]</scope>
    <source>
        <strain evidence="14">ST58-10</strain>
    </source>
</reference>
<evidence type="ECO:0000256" key="2">
    <source>
        <dbReference type="ARBA" id="ARBA00007942"/>
    </source>
</evidence>
<keyword evidence="7 12" id="KW-0812">Transmembrane</keyword>
<feature type="transmembrane region" description="Helical" evidence="12">
    <location>
        <begin position="12"/>
        <end position="32"/>
    </location>
</feature>
<evidence type="ECO:0000256" key="7">
    <source>
        <dbReference type="ARBA" id="ARBA00022692"/>
    </source>
</evidence>
<feature type="transmembrane region" description="Helical" evidence="12">
    <location>
        <begin position="38"/>
        <end position="59"/>
    </location>
</feature>
<evidence type="ECO:0000313" key="14">
    <source>
        <dbReference type="Proteomes" id="UP000078070"/>
    </source>
</evidence>
<dbReference type="PANTHER" id="PTHR32196:SF29">
    <property type="entry name" value="AUTOINDUCER 2 IMPORT SYSTEM PERMEASE PROTEIN LSRC"/>
    <property type="match status" value="1"/>
</dbReference>
<dbReference type="GO" id="GO:0022857">
    <property type="term" value="F:transmembrane transporter activity"/>
    <property type="evidence" value="ECO:0007669"/>
    <property type="project" value="InterPro"/>
</dbReference>
<dbReference type="EMBL" id="CP015839">
    <property type="protein sequence ID" value="ANG63574.1"/>
    <property type="molecule type" value="Genomic_DNA"/>
</dbReference>